<evidence type="ECO:0000256" key="1">
    <source>
        <dbReference type="SAM" id="MobiDB-lite"/>
    </source>
</evidence>
<feature type="compositionally biased region" description="Low complexity" evidence="1">
    <location>
        <begin position="1"/>
        <end position="15"/>
    </location>
</feature>
<evidence type="ECO:0000313" key="3">
    <source>
        <dbReference type="Proteomes" id="UP000054516"/>
    </source>
</evidence>
<name>A0A1W2TTZ8_ROSNE</name>
<keyword evidence="3" id="KW-1185">Reference proteome</keyword>
<accession>A0A1W2TTZ8</accession>
<dbReference type="AlphaFoldDB" id="A0A1W2TTZ8"/>
<feature type="compositionally biased region" description="Polar residues" evidence="1">
    <location>
        <begin position="21"/>
        <end position="32"/>
    </location>
</feature>
<feature type="compositionally biased region" description="Low complexity" evidence="1">
    <location>
        <begin position="64"/>
        <end position="73"/>
    </location>
</feature>
<feature type="compositionally biased region" description="Basic and acidic residues" evidence="1">
    <location>
        <begin position="85"/>
        <end position="104"/>
    </location>
</feature>
<dbReference type="Proteomes" id="UP000054516">
    <property type="component" value="Unassembled WGS sequence"/>
</dbReference>
<sequence>MTNPAPTGTGAPIPADEADSKQVNTAVTTDGFKNSGDDATTAPVAKDGANPATEGDDQQKPKDAAAPAEQQQQGGLRAVLGRLKKGSDEPADAHGQAEEAKDKA</sequence>
<reference evidence="2" key="1">
    <citation type="submission" date="2016-03" db="EMBL/GenBank/DDBJ databases">
        <title>Draft genome sequence of Rosellinia necatrix.</title>
        <authorList>
            <person name="Kanematsu S."/>
        </authorList>
    </citation>
    <scope>NUCLEOTIDE SEQUENCE [LARGE SCALE GENOMIC DNA]</scope>
    <source>
        <strain evidence="2">W97</strain>
    </source>
</reference>
<feature type="region of interest" description="Disordered" evidence="1">
    <location>
        <begin position="1"/>
        <end position="104"/>
    </location>
</feature>
<protein>
    <submittedName>
        <fullName evidence="2">Uncharacterized protein</fullName>
    </submittedName>
</protein>
<evidence type="ECO:0000313" key="2">
    <source>
        <dbReference type="EMBL" id="GAP92056.1"/>
    </source>
</evidence>
<dbReference type="EMBL" id="DF977476">
    <property type="protein sequence ID" value="GAP92056.1"/>
    <property type="molecule type" value="Genomic_DNA"/>
</dbReference>
<proteinExistence type="predicted"/>
<organism evidence="2">
    <name type="scientific">Rosellinia necatrix</name>
    <name type="common">White root-rot fungus</name>
    <dbReference type="NCBI Taxonomy" id="77044"/>
    <lineage>
        <taxon>Eukaryota</taxon>
        <taxon>Fungi</taxon>
        <taxon>Dikarya</taxon>
        <taxon>Ascomycota</taxon>
        <taxon>Pezizomycotina</taxon>
        <taxon>Sordariomycetes</taxon>
        <taxon>Xylariomycetidae</taxon>
        <taxon>Xylariales</taxon>
        <taxon>Xylariaceae</taxon>
        <taxon>Rosellinia</taxon>
    </lineage>
</organism>
<gene>
    <name evidence="2" type="ORF">SAMD00023353_3100480</name>
</gene>